<comment type="caution">
    <text evidence="1">The sequence shown here is derived from an EMBL/GenBank/DDBJ whole genome shotgun (WGS) entry which is preliminary data.</text>
</comment>
<accession>A0A5M3MDP0</accession>
<dbReference type="InterPro" id="IPR046341">
    <property type="entry name" value="SET_dom_sf"/>
</dbReference>
<organism evidence="1 2">
    <name type="scientific">Coniophora puteana (strain RWD-64-598)</name>
    <name type="common">Brown rot fungus</name>
    <dbReference type="NCBI Taxonomy" id="741705"/>
    <lineage>
        <taxon>Eukaryota</taxon>
        <taxon>Fungi</taxon>
        <taxon>Dikarya</taxon>
        <taxon>Basidiomycota</taxon>
        <taxon>Agaricomycotina</taxon>
        <taxon>Agaricomycetes</taxon>
        <taxon>Agaricomycetidae</taxon>
        <taxon>Boletales</taxon>
        <taxon>Coniophorineae</taxon>
        <taxon>Coniophoraceae</taxon>
        <taxon>Coniophora</taxon>
    </lineage>
</organism>
<dbReference type="SUPFAM" id="SSF82199">
    <property type="entry name" value="SET domain"/>
    <property type="match status" value="1"/>
</dbReference>
<dbReference type="Proteomes" id="UP000053558">
    <property type="component" value="Unassembled WGS sequence"/>
</dbReference>
<dbReference type="AlphaFoldDB" id="A0A5M3MDP0"/>
<dbReference type="PANTHER" id="PTHR13271:SF147">
    <property type="entry name" value="PROTEIN-LYSINE N-METHYLTRANSFERASE EFM1-RELATED"/>
    <property type="match status" value="1"/>
</dbReference>
<name>A0A5M3MDP0_CONPW</name>
<dbReference type="OMA" id="QWISTYI"/>
<keyword evidence="2" id="KW-1185">Reference proteome</keyword>
<reference evidence="2" key="1">
    <citation type="journal article" date="2012" name="Science">
        <title>The Paleozoic origin of enzymatic lignin decomposition reconstructed from 31 fungal genomes.</title>
        <authorList>
            <person name="Floudas D."/>
            <person name="Binder M."/>
            <person name="Riley R."/>
            <person name="Barry K."/>
            <person name="Blanchette R.A."/>
            <person name="Henrissat B."/>
            <person name="Martinez A.T."/>
            <person name="Otillar R."/>
            <person name="Spatafora J.W."/>
            <person name="Yadav J.S."/>
            <person name="Aerts A."/>
            <person name="Benoit I."/>
            <person name="Boyd A."/>
            <person name="Carlson A."/>
            <person name="Copeland A."/>
            <person name="Coutinho P.M."/>
            <person name="de Vries R.P."/>
            <person name="Ferreira P."/>
            <person name="Findley K."/>
            <person name="Foster B."/>
            <person name="Gaskell J."/>
            <person name="Glotzer D."/>
            <person name="Gorecki P."/>
            <person name="Heitman J."/>
            <person name="Hesse C."/>
            <person name="Hori C."/>
            <person name="Igarashi K."/>
            <person name="Jurgens J.A."/>
            <person name="Kallen N."/>
            <person name="Kersten P."/>
            <person name="Kohler A."/>
            <person name="Kuees U."/>
            <person name="Kumar T.K.A."/>
            <person name="Kuo A."/>
            <person name="LaButti K."/>
            <person name="Larrondo L.F."/>
            <person name="Lindquist E."/>
            <person name="Ling A."/>
            <person name="Lombard V."/>
            <person name="Lucas S."/>
            <person name="Lundell T."/>
            <person name="Martin R."/>
            <person name="McLaughlin D.J."/>
            <person name="Morgenstern I."/>
            <person name="Morin E."/>
            <person name="Murat C."/>
            <person name="Nagy L.G."/>
            <person name="Nolan M."/>
            <person name="Ohm R.A."/>
            <person name="Patyshakuliyeva A."/>
            <person name="Rokas A."/>
            <person name="Ruiz-Duenas F.J."/>
            <person name="Sabat G."/>
            <person name="Salamov A."/>
            <person name="Samejima M."/>
            <person name="Schmutz J."/>
            <person name="Slot J.C."/>
            <person name="St John F."/>
            <person name="Stenlid J."/>
            <person name="Sun H."/>
            <person name="Sun S."/>
            <person name="Syed K."/>
            <person name="Tsang A."/>
            <person name="Wiebenga A."/>
            <person name="Young D."/>
            <person name="Pisabarro A."/>
            <person name="Eastwood D.C."/>
            <person name="Martin F."/>
            <person name="Cullen D."/>
            <person name="Grigoriev I.V."/>
            <person name="Hibbett D.S."/>
        </authorList>
    </citation>
    <scope>NUCLEOTIDE SEQUENCE [LARGE SCALE GENOMIC DNA]</scope>
    <source>
        <strain evidence="2">RWD-64-598 SS2</strain>
    </source>
</reference>
<evidence type="ECO:0000313" key="1">
    <source>
        <dbReference type="EMBL" id="EIW76691.1"/>
    </source>
</evidence>
<dbReference type="GO" id="GO:0005634">
    <property type="term" value="C:nucleus"/>
    <property type="evidence" value="ECO:0007669"/>
    <property type="project" value="TreeGrafter"/>
</dbReference>
<proteinExistence type="predicted"/>
<dbReference type="KEGG" id="cput:CONPUDRAFT_110324"/>
<dbReference type="EMBL" id="JH711585">
    <property type="protein sequence ID" value="EIW76691.1"/>
    <property type="molecule type" value="Genomic_DNA"/>
</dbReference>
<sequence>MIDIVTTIEQPYVSQSGESGCSAIAQANLPPDVSVATIPASLVVTPSLARGAIYSLTSSHSLESWSERQLICTYICLHWLYPDENRPACLRYKPYLDCLPSFGKLTTPMQFSEDELRAFAGTNIHGAVLDRRKQLKLEWETCQPLMQQLSLSARINDGNQSYSQWENWYYSSATYLSSRAFPSSLLDRTPSLESSPTNYPILLPVLDSLNHRRAQPVSWVIGRSSEPEVSTETTISIVSHDAFNEGQEIYNNYGPKPNSELILGYGFSLPNNPDDTIVLQLGGSAKKHEVGRNARGAETLWEEMLEAVRTEETPAFQTELDAADFLQEMLQMKLSKGLFQDSEPQLALQISNSSIERGTIGSMALRLTEFRVSSLDVRPATRQMLEHYMEGQIDILISLMGFAQRKEELALATAKSLGAEFLDGEEEWED</sequence>
<dbReference type="GO" id="GO:0016279">
    <property type="term" value="F:protein-lysine N-methyltransferase activity"/>
    <property type="evidence" value="ECO:0007669"/>
    <property type="project" value="TreeGrafter"/>
</dbReference>
<dbReference type="RefSeq" id="XP_007773068.1">
    <property type="nucleotide sequence ID" value="XM_007774878.1"/>
</dbReference>
<gene>
    <name evidence="1" type="ORF">CONPUDRAFT_110324</name>
</gene>
<evidence type="ECO:0000313" key="2">
    <source>
        <dbReference type="Proteomes" id="UP000053558"/>
    </source>
</evidence>
<dbReference type="PANTHER" id="PTHR13271">
    <property type="entry name" value="UNCHARACTERIZED PUTATIVE METHYLTRANSFERASE"/>
    <property type="match status" value="1"/>
</dbReference>
<dbReference type="OrthoDB" id="42889at2759"/>
<dbReference type="InterPro" id="IPR050600">
    <property type="entry name" value="SETD3_SETD6_MTase"/>
</dbReference>
<dbReference type="GeneID" id="19198824"/>
<protein>
    <submittedName>
        <fullName evidence="1">SET domain-containing protein</fullName>
    </submittedName>
</protein>
<dbReference type="Gene3D" id="3.90.1410.10">
    <property type="entry name" value="set domain protein methyltransferase, domain 1"/>
    <property type="match status" value="1"/>
</dbReference>